<organism evidence="1 2">
    <name type="scientific">Conger conger</name>
    <name type="common">Conger eel</name>
    <name type="synonym">Muraena conger</name>
    <dbReference type="NCBI Taxonomy" id="82655"/>
    <lineage>
        <taxon>Eukaryota</taxon>
        <taxon>Metazoa</taxon>
        <taxon>Chordata</taxon>
        <taxon>Craniata</taxon>
        <taxon>Vertebrata</taxon>
        <taxon>Euteleostomi</taxon>
        <taxon>Actinopterygii</taxon>
        <taxon>Neopterygii</taxon>
        <taxon>Teleostei</taxon>
        <taxon>Anguilliformes</taxon>
        <taxon>Congridae</taxon>
        <taxon>Conger</taxon>
    </lineage>
</organism>
<keyword evidence="2" id="KW-1185">Reference proteome</keyword>
<proteinExistence type="predicted"/>
<name>A0A9Q1HXP1_CONCO</name>
<evidence type="ECO:0000313" key="2">
    <source>
        <dbReference type="Proteomes" id="UP001152803"/>
    </source>
</evidence>
<protein>
    <submittedName>
        <fullName evidence="1">Uncharacterized protein</fullName>
    </submittedName>
</protein>
<comment type="caution">
    <text evidence="1">The sequence shown here is derived from an EMBL/GenBank/DDBJ whole genome shotgun (WGS) entry which is preliminary data.</text>
</comment>
<dbReference type="EMBL" id="JAFJMO010000007">
    <property type="protein sequence ID" value="KAJ8271556.1"/>
    <property type="molecule type" value="Genomic_DNA"/>
</dbReference>
<accession>A0A9Q1HXP1</accession>
<evidence type="ECO:0000313" key="1">
    <source>
        <dbReference type="EMBL" id="KAJ8271556.1"/>
    </source>
</evidence>
<reference evidence="1" key="1">
    <citation type="journal article" date="2023" name="Science">
        <title>Genome structures resolve the early diversification of teleost fishes.</title>
        <authorList>
            <person name="Parey E."/>
            <person name="Louis A."/>
            <person name="Montfort J."/>
            <person name="Bouchez O."/>
            <person name="Roques C."/>
            <person name="Iampietro C."/>
            <person name="Lluch J."/>
            <person name="Castinel A."/>
            <person name="Donnadieu C."/>
            <person name="Desvignes T."/>
            <person name="Floi Bucao C."/>
            <person name="Jouanno E."/>
            <person name="Wen M."/>
            <person name="Mejri S."/>
            <person name="Dirks R."/>
            <person name="Jansen H."/>
            <person name="Henkel C."/>
            <person name="Chen W.J."/>
            <person name="Zahm M."/>
            <person name="Cabau C."/>
            <person name="Klopp C."/>
            <person name="Thompson A.W."/>
            <person name="Robinson-Rechavi M."/>
            <person name="Braasch I."/>
            <person name="Lecointre G."/>
            <person name="Bobe J."/>
            <person name="Postlethwait J.H."/>
            <person name="Berthelot C."/>
            <person name="Roest Crollius H."/>
            <person name="Guiguen Y."/>
        </authorList>
    </citation>
    <scope>NUCLEOTIDE SEQUENCE</scope>
    <source>
        <strain evidence="1">Concon-B</strain>
    </source>
</reference>
<sequence>MTPAVTSLWKPYSLWSSEGSSTVTPQKICPPGLPLLGNELILLRKVITFQMKRFSLAHTEQASAASLSEPRMTANQMQPLGLMELSAFTAQDCTSYRSRRRLAYASGALLLAQPQVYKGE</sequence>
<dbReference type="AlphaFoldDB" id="A0A9Q1HXP1"/>
<gene>
    <name evidence="1" type="ORF">COCON_G00104150</name>
</gene>
<dbReference type="Proteomes" id="UP001152803">
    <property type="component" value="Unassembled WGS sequence"/>
</dbReference>